<dbReference type="EMBL" id="CP151502">
    <property type="protein sequence ID" value="WZN60101.1"/>
    <property type="molecule type" value="Genomic_DNA"/>
</dbReference>
<proteinExistence type="predicted"/>
<dbReference type="PANTHER" id="PTHR32385:SF23">
    <property type="entry name" value="NUCLEOTIDE-DIPHOSPHO-SUGAR TRANSFERASE"/>
    <property type="match status" value="1"/>
</dbReference>
<protein>
    <submittedName>
        <fullName evidence="3">Glycosyltransferase</fullName>
    </submittedName>
</protein>
<sequence length="494" mass="55599">MRDKARAGGRRGRGRRRLLRPLRVAALALLVWFLLGYLRAQSSSGGGLGVPPPSTPVSVVEAGESPPDSAAKGTSSRPVAGADPSDDRRRRERESERLKTYKELQLMRQVVGTTMSKSRLRTYRNWTALPVRELSKMHEAFTRRDYVEDHWYDSHRDRPGPPPPGAAAIPRKLHFTWKTSELRDLPDLFRTIQLKWKYLNPGWEIKIWTDEECDELVRTKYPGYYEFYSGLEVTAERSDVFRYLLLHQHGGYYADMDMEPLQPMDGLVAKIGSPQCVAGLEPEVHAVLAYNKYHVIGNAFLGSVPGHPLWEAFLPECMRRHEADTSANDLKDATSITGPIALDDFVQGSPKLTRNCALLKPEVTAPAYDLKQRAFERCERVLRKHHPHLMIKPGEELPEPYKVTLCKKVSTQGDSNVDYPPTSFMVHHWAHTWRGVIDASAAGGAPAEERVQSTSNIGKEVVVDAEAMAHHSFRSFERIHSPPAPRGGEDEGVT</sequence>
<dbReference type="Gene3D" id="3.90.550.20">
    <property type="match status" value="1"/>
</dbReference>
<dbReference type="GO" id="GO:0051999">
    <property type="term" value="P:mannosyl-inositol phosphorylceramide biosynthetic process"/>
    <property type="evidence" value="ECO:0007669"/>
    <property type="project" value="TreeGrafter"/>
</dbReference>
<gene>
    <name evidence="3" type="ORF">HKI87_02g16290</name>
</gene>
<feature type="region of interest" description="Disordered" evidence="2">
    <location>
        <begin position="43"/>
        <end position="98"/>
    </location>
</feature>
<reference evidence="3 4" key="1">
    <citation type="submission" date="2024-03" db="EMBL/GenBank/DDBJ databases">
        <title>Complete genome sequence of the green alga Chloropicon roscoffensis RCC1871.</title>
        <authorList>
            <person name="Lemieux C."/>
            <person name="Pombert J.-F."/>
            <person name="Otis C."/>
            <person name="Turmel M."/>
        </authorList>
    </citation>
    <scope>NUCLEOTIDE SEQUENCE [LARGE SCALE GENOMIC DNA]</scope>
    <source>
        <strain evidence="3 4">RCC1871</strain>
    </source>
</reference>
<evidence type="ECO:0000256" key="2">
    <source>
        <dbReference type="SAM" id="MobiDB-lite"/>
    </source>
</evidence>
<dbReference type="InterPro" id="IPR029044">
    <property type="entry name" value="Nucleotide-diphossugar_trans"/>
</dbReference>
<evidence type="ECO:0000313" key="4">
    <source>
        <dbReference type="Proteomes" id="UP001472866"/>
    </source>
</evidence>
<name>A0AAX4P221_9CHLO</name>
<dbReference type="GO" id="GO:0000030">
    <property type="term" value="F:mannosyltransferase activity"/>
    <property type="evidence" value="ECO:0007669"/>
    <property type="project" value="TreeGrafter"/>
</dbReference>
<keyword evidence="4" id="KW-1185">Reference proteome</keyword>
<feature type="compositionally biased region" description="Basic and acidic residues" evidence="2">
    <location>
        <begin position="85"/>
        <end position="98"/>
    </location>
</feature>
<dbReference type="SUPFAM" id="SSF53448">
    <property type="entry name" value="Nucleotide-diphospho-sugar transferases"/>
    <property type="match status" value="1"/>
</dbReference>
<evidence type="ECO:0000256" key="1">
    <source>
        <dbReference type="ARBA" id="ARBA00022679"/>
    </source>
</evidence>
<dbReference type="PANTHER" id="PTHR32385">
    <property type="entry name" value="MANNOSYL PHOSPHORYLINOSITOL CERAMIDE SYNTHASE"/>
    <property type="match status" value="1"/>
</dbReference>
<dbReference type="InterPro" id="IPR051706">
    <property type="entry name" value="Glycosyltransferase_domain"/>
</dbReference>
<dbReference type="Proteomes" id="UP001472866">
    <property type="component" value="Chromosome 02"/>
</dbReference>
<organism evidence="3 4">
    <name type="scientific">Chloropicon roscoffensis</name>
    <dbReference type="NCBI Taxonomy" id="1461544"/>
    <lineage>
        <taxon>Eukaryota</taxon>
        <taxon>Viridiplantae</taxon>
        <taxon>Chlorophyta</taxon>
        <taxon>Chloropicophyceae</taxon>
        <taxon>Chloropicales</taxon>
        <taxon>Chloropicaceae</taxon>
        <taxon>Chloropicon</taxon>
    </lineage>
</organism>
<dbReference type="InterPro" id="IPR007577">
    <property type="entry name" value="GlycoTrfase_DXD_sugar-bd_CS"/>
</dbReference>
<dbReference type="AlphaFoldDB" id="A0AAX4P221"/>
<dbReference type="Pfam" id="PF04488">
    <property type="entry name" value="Gly_transf_sug"/>
    <property type="match status" value="1"/>
</dbReference>
<dbReference type="GO" id="GO:0016020">
    <property type="term" value="C:membrane"/>
    <property type="evidence" value="ECO:0007669"/>
    <property type="project" value="GOC"/>
</dbReference>
<accession>A0AAX4P221</accession>
<evidence type="ECO:0000313" key="3">
    <source>
        <dbReference type="EMBL" id="WZN60101.1"/>
    </source>
</evidence>
<keyword evidence="1" id="KW-0808">Transferase</keyword>